<organism evidence="2">
    <name type="scientific">Spongospora subterranea</name>
    <dbReference type="NCBI Taxonomy" id="70186"/>
    <lineage>
        <taxon>Eukaryota</taxon>
        <taxon>Sar</taxon>
        <taxon>Rhizaria</taxon>
        <taxon>Endomyxa</taxon>
        <taxon>Phytomyxea</taxon>
        <taxon>Plasmodiophorida</taxon>
        <taxon>Plasmodiophoridae</taxon>
        <taxon>Spongospora</taxon>
    </lineage>
</organism>
<evidence type="ECO:0000313" key="2">
    <source>
        <dbReference type="EMBL" id="CRZ06927.1"/>
    </source>
</evidence>
<dbReference type="PANTHER" id="PTHR31691:SF1">
    <property type="entry name" value="ROTATIN"/>
    <property type="match status" value="1"/>
</dbReference>
<dbReference type="InterPro" id="IPR029249">
    <property type="entry name" value="Rotatin_N"/>
</dbReference>
<dbReference type="GO" id="GO:0036064">
    <property type="term" value="C:ciliary basal body"/>
    <property type="evidence" value="ECO:0007669"/>
    <property type="project" value="InterPro"/>
</dbReference>
<dbReference type="Pfam" id="PF14726">
    <property type="entry name" value="RTTN_N"/>
    <property type="match status" value="1"/>
</dbReference>
<feature type="domain" description="Rotatin N-terminal" evidence="1">
    <location>
        <begin position="25"/>
        <end position="115"/>
    </location>
</feature>
<dbReference type="InterPro" id="IPR011989">
    <property type="entry name" value="ARM-like"/>
</dbReference>
<dbReference type="SUPFAM" id="SSF48371">
    <property type="entry name" value="ARM repeat"/>
    <property type="match status" value="1"/>
</dbReference>
<reference evidence="2" key="1">
    <citation type="submission" date="2015-04" db="EMBL/GenBank/DDBJ databases">
        <title>The genome sequence of the plant pathogenic Rhizarian Plasmodiophora brassicae reveals insights in its biotrophic life cycle and the origin of chitin synthesis.</title>
        <authorList>
            <person name="Schwelm A."/>
            <person name="Fogelqvist J."/>
            <person name="Knaust A."/>
            <person name="Julke S."/>
            <person name="Lilja T."/>
            <person name="Dhandapani V."/>
            <person name="Bonilla-Rosso G."/>
            <person name="Karlsson M."/>
            <person name="Shevchenko A."/>
            <person name="Choi S.R."/>
            <person name="Kim H.G."/>
            <person name="Park J.Y."/>
            <person name="Lim Y.P."/>
            <person name="Ludwig-Muller J."/>
            <person name="Dixelius C."/>
        </authorList>
    </citation>
    <scope>NUCLEOTIDE SEQUENCE</scope>
    <source>
        <tissue evidence="2">Potato root galls</tissue>
    </source>
</reference>
<dbReference type="GO" id="GO:0010457">
    <property type="term" value="P:centriole-centriole cohesion"/>
    <property type="evidence" value="ECO:0007669"/>
    <property type="project" value="TreeGrafter"/>
</dbReference>
<sequence>MERGHDDNRYMLQAIADKLSHQISEIRIRALDSLLSKMRAGLVSEDMICQDDMIILSLVTWFKYEDSSRELDVLEILCQLAPKVKLAKFGILHVLQSLKADSFKSSIHVSVDKLMRLVFANTSGDDHLICPAPTSMTPPSSNAKPSSVVVSTSKQLSADTPSIRLLADHNIKSWRFPFVPLIRNDERTLFDMALRLKSKDMILVENTLIEMLRDTIRDFPPEVFLQRPQLLLNLLDLIAIPDQLRIDSIVASCLTSICSNLRVSICRLVDPASRPSALCVSDAFSEIEEIQYPPRDVSSTPKSVGQNRRSLQESLALRSNLSLEFFANSVIDSVLPVLKNPYKATAYALVLAEIVQFSCFRSDVSPPLDLFTAQLDAFGSVLRFYLKDTCISDTINLLLPIILRFLRRPPLLTSIPNLLGDALGDILCNAQFAQCRPELCEEIFQVLYFVKHPAAMDYADAKSVISAIEKLHNSRSEPLMTRLDLMSQAINGVGYYVDILPTVLDELNDCINQHNCPTLAFDILLRLITYWEDGVRHSVIKYLDSAVLSSNGELPWFVMDQVFLREVIYHGLSDSASGVSVSCGELLVHACTSSPETFLDALQPFRCILEMLDSGDSSLAGVVAFIDSILTPEDRFFASLRRIFHLDPIQRRKATITVRSIVLQHLTQSLYLNTDQSGVLDLNLCKIQDPFDITQDVFNKSLLAASAGSPVFQQRDVENLVKIFCSFNLDLSIRCSASEQLLRFFTADFNGRSATDLLGLVDTLLDQIQSHYIDLLTPVIDDGAECQSILFLSCKLITQAIFVNLQRGQMSGLMSENIAKTLLPLMFHPDVNVRNSIGEALAAIAFNPQAIGLKDTRISYSLSDNNTVNFTYPVPTKVLSFYRCPFKSIHLTPIERLYEKSLDHNQRITRIIRDQMASSRDLPPRTDVKGIMKDLLIRIRDSTRFSELLEATSSLKAFCTVDMLSAKALLEIDDHSALDRFFSTAPLSRDDDIAVITLLDALVFPAANQSFLAKILEIIVLNVLPIVVGRLNNGSGDHSSSFTEVLLFGLLDLTFRILQHVSDYRADVFSSLFNALQNLYSMITLPFYAKSYIQSCYSIMNMTAFEESGLAVVASSCVVFLSSNRLPNSFIGQSGIRSAVKTLLQLSESSAIPPECLMADGSLRWTWRLITDRESQLRAQALSLLTRFAHVPELYSAITSSASAGMDMWSTALHLSADHSQAPIVRQAAIALMATVPMGAEDNDEDARRSLMGVVTYIPGWIRSAISSPSFFLSFLYLIMRLLTISPDAVISQIFDFAQFPMFLRFLDVDSLMIPWTAHVRESSSLLAPNEPISTWSVMEEPVAIECGLVWLDILRRIIDLGHGRDNICTNTQLITNSLRFFGRVMSRPDLSCRIESVVDFLGCLTPSSLVPVLIRGTPNIPADFLKHIGSTLSTSNVSLQCASCQLLIAICEEMSRPDFVFDRVSDDPLQGSVIAALLQRLVRMIILSLNRRSYYQQEPNDSPPIDAWLYGRTLTYLAKIAPQSSKSLLSPNTDPTLKLLLDRIDALHNIAVARQFSAPPGSSALLTPIYPDMQLLIVCVKALLFNCPVTVKTQVVNSLAIGPLTLRIWRHGSEFKSLHHHLLELCSNLCADCPDAKIVLSGQSKKQKRSSILSAIIEIVVNSQTSPPQLTRLALQCLQGFASNSETLPSILRSSVIEACLNELRRGWKSRRTILQSPVLLFLSCCARSGPGQAHVANMLIPEFYDIVLDCCSSKAKSVRIASITFIHNLSFYGPVKPAMLSSTRLITVLVNHLRVADAKTELQTVRLASNTLWSLVYDCQKGCAMVRQQLISQRASLSTISEAHCEEIQHNLERVRALIDS</sequence>
<dbReference type="GO" id="GO:0007099">
    <property type="term" value="P:centriole replication"/>
    <property type="evidence" value="ECO:0007669"/>
    <property type="project" value="TreeGrafter"/>
</dbReference>
<dbReference type="GO" id="GO:0005813">
    <property type="term" value="C:centrosome"/>
    <property type="evidence" value="ECO:0007669"/>
    <property type="project" value="InterPro"/>
</dbReference>
<dbReference type="Gene3D" id="1.25.10.10">
    <property type="entry name" value="Leucine-rich Repeat Variant"/>
    <property type="match status" value="1"/>
</dbReference>
<name>A0A0H5QYZ0_9EUKA</name>
<accession>A0A0H5QYZ0</accession>
<dbReference type="EMBL" id="HACM01006485">
    <property type="protein sequence ID" value="CRZ06927.1"/>
    <property type="molecule type" value="Transcribed_RNA"/>
</dbReference>
<dbReference type="PANTHER" id="PTHR31691">
    <property type="entry name" value="ROTATIN"/>
    <property type="match status" value="1"/>
</dbReference>
<dbReference type="InterPro" id="IPR016024">
    <property type="entry name" value="ARM-type_fold"/>
</dbReference>
<dbReference type="GO" id="GO:0005814">
    <property type="term" value="C:centriole"/>
    <property type="evidence" value="ECO:0007669"/>
    <property type="project" value="TreeGrafter"/>
</dbReference>
<dbReference type="GO" id="GO:0032053">
    <property type="term" value="P:ciliary basal body organization"/>
    <property type="evidence" value="ECO:0007669"/>
    <property type="project" value="TreeGrafter"/>
</dbReference>
<evidence type="ECO:0000259" key="1">
    <source>
        <dbReference type="Pfam" id="PF14726"/>
    </source>
</evidence>
<dbReference type="InterPro" id="IPR030791">
    <property type="entry name" value="Rotatin"/>
</dbReference>
<proteinExistence type="predicted"/>
<protein>
    <recommendedName>
        <fullName evidence="1">Rotatin N-terminal domain-containing protein</fullName>
    </recommendedName>
</protein>